<evidence type="ECO:0000313" key="1">
    <source>
        <dbReference type="EMBL" id="TKW21641.1"/>
    </source>
</evidence>
<sequence>MWISLGDFAASAFFSGDSSVVDDCLDEESVRCLFLGFVPGGGCAFNSAGEFSRRSFVFLFVCETVGSLASPLGCLSSLLAVAPATADSFSSRWFFRWRWRICASLLLSGVRAADVLSTESRRAGGIQALDHAAHPSFGALRLGGR</sequence>
<protein>
    <submittedName>
        <fullName evidence="1">Uncharacterized protein</fullName>
    </submittedName>
</protein>
<keyword evidence="2" id="KW-1185">Reference proteome</keyword>
<evidence type="ECO:0000313" key="2">
    <source>
        <dbReference type="Proteomes" id="UP000298652"/>
    </source>
</evidence>
<dbReference type="Proteomes" id="UP000298652">
    <property type="component" value="Chromosome 4"/>
</dbReference>
<organism evidence="1 2">
    <name type="scientific">Setaria viridis</name>
    <name type="common">Green bristlegrass</name>
    <name type="synonym">Setaria italica subsp. viridis</name>
    <dbReference type="NCBI Taxonomy" id="4556"/>
    <lineage>
        <taxon>Eukaryota</taxon>
        <taxon>Viridiplantae</taxon>
        <taxon>Streptophyta</taxon>
        <taxon>Embryophyta</taxon>
        <taxon>Tracheophyta</taxon>
        <taxon>Spermatophyta</taxon>
        <taxon>Magnoliopsida</taxon>
        <taxon>Liliopsida</taxon>
        <taxon>Poales</taxon>
        <taxon>Poaceae</taxon>
        <taxon>PACMAD clade</taxon>
        <taxon>Panicoideae</taxon>
        <taxon>Panicodae</taxon>
        <taxon>Paniceae</taxon>
        <taxon>Cenchrinae</taxon>
        <taxon>Setaria</taxon>
    </lineage>
</organism>
<dbReference type="EMBL" id="CM016555">
    <property type="protein sequence ID" value="TKW21641.1"/>
    <property type="molecule type" value="Genomic_DNA"/>
</dbReference>
<name>A0A4U6UY35_SETVI</name>
<accession>A0A4U6UY35</accession>
<reference evidence="1" key="1">
    <citation type="submission" date="2019-03" db="EMBL/GenBank/DDBJ databases">
        <title>WGS assembly of Setaria viridis.</title>
        <authorList>
            <person name="Huang P."/>
            <person name="Jenkins J."/>
            <person name="Grimwood J."/>
            <person name="Barry K."/>
            <person name="Healey A."/>
            <person name="Mamidi S."/>
            <person name="Sreedasyam A."/>
            <person name="Shu S."/>
            <person name="Feldman M."/>
            <person name="Wu J."/>
            <person name="Yu Y."/>
            <person name="Chen C."/>
            <person name="Johnson J."/>
            <person name="Rokhsar D."/>
            <person name="Baxter I."/>
            <person name="Schmutz J."/>
            <person name="Brutnell T."/>
            <person name="Kellogg E."/>
        </authorList>
    </citation>
    <scope>NUCLEOTIDE SEQUENCE [LARGE SCALE GENOMIC DNA]</scope>
</reference>
<dbReference type="AlphaFoldDB" id="A0A4U6UY35"/>
<dbReference type="Gramene" id="TKW21641">
    <property type="protein sequence ID" value="TKW21641"/>
    <property type="gene ID" value="SEVIR_4G132800v2"/>
</dbReference>
<gene>
    <name evidence="1" type="ORF">SEVIR_4G132800v2</name>
</gene>
<proteinExistence type="predicted"/>